<dbReference type="GO" id="GO:0045727">
    <property type="term" value="P:positive regulation of translation"/>
    <property type="evidence" value="ECO:0007669"/>
    <property type="project" value="TreeGrafter"/>
</dbReference>
<feature type="coiled-coil region" evidence="2">
    <location>
        <begin position="119"/>
        <end position="146"/>
    </location>
</feature>
<dbReference type="EMBL" id="OZ035836">
    <property type="protein sequence ID" value="CAL1580389.1"/>
    <property type="molecule type" value="Genomic_DNA"/>
</dbReference>
<dbReference type="Proteomes" id="UP001497482">
    <property type="component" value="Chromosome 14"/>
</dbReference>
<dbReference type="GO" id="GO:0045793">
    <property type="term" value="P:positive regulation of cell size"/>
    <property type="evidence" value="ECO:0007669"/>
    <property type="project" value="TreeGrafter"/>
</dbReference>
<protein>
    <recommendedName>
        <fullName evidence="6">Protein Largen</fullName>
    </recommendedName>
</protein>
<evidence type="ECO:0000256" key="1">
    <source>
        <dbReference type="ARBA" id="ARBA00023054"/>
    </source>
</evidence>
<keyword evidence="5" id="KW-1185">Reference proteome</keyword>
<organism evidence="4 5">
    <name type="scientific">Knipowitschia caucasica</name>
    <name type="common">Caucasian dwarf goby</name>
    <name type="synonym">Pomatoschistus caucasicus</name>
    <dbReference type="NCBI Taxonomy" id="637954"/>
    <lineage>
        <taxon>Eukaryota</taxon>
        <taxon>Metazoa</taxon>
        <taxon>Chordata</taxon>
        <taxon>Craniata</taxon>
        <taxon>Vertebrata</taxon>
        <taxon>Euteleostomi</taxon>
        <taxon>Actinopterygii</taxon>
        <taxon>Neopterygii</taxon>
        <taxon>Teleostei</taxon>
        <taxon>Neoteleostei</taxon>
        <taxon>Acanthomorphata</taxon>
        <taxon>Gobiaria</taxon>
        <taxon>Gobiiformes</taxon>
        <taxon>Gobioidei</taxon>
        <taxon>Gobiidae</taxon>
        <taxon>Gobiinae</taxon>
        <taxon>Knipowitschia</taxon>
    </lineage>
</organism>
<name>A0AAV2JYJ5_KNICA</name>
<dbReference type="InterPro" id="IPR027997">
    <property type="entry name" value="Largen/INSYN1"/>
</dbReference>
<feature type="region of interest" description="Disordered" evidence="3">
    <location>
        <begin position="215"/>
        <end position="288"/>
    </location>
</feature>
<dbReference type="PANTHER" id="PTHR15917">
    <property type="match status" value="1"/>
</dbReference>
<evidence type="ECO:0008006" key="6">
    <source>
        <dbReference type="Google" id="ProtNLM"/>
    </source>
</evidence>
<evidence type="ECO:0000313" key="5">
    <source>
        <dbReference type="Proteomes" id="UP001497482"/>
    </source>
</evidence>
<evidence type="ECO:0000313" key="4">
    <source>
        <dbReference type="EMBL" id="CAL1580389.1"/>
    </source>
</evidence>
<reference evidence="4 5" key="1">
    <citation type="submission" date="2024-04" db="EMBL/GenBank/DDBJ databases">
        <authorList>
            <person name="Waldvogel A.-M."/>
            <person name="Schoenle A."/>
        </authorList>
    </citation>
    <scope>NUCLEOTIDE SEQUENCE [LARGE SCALE GENOMIC DNA]</scope>
</reference>
<accession>A0AAV2JYJ5</accession>
<dbReference type="PANTHER" id="PTHR15917:SF0">
    <property type="entry name" value="PROTEIN LARGEN"/>
    <property type="match status" value="1"/>
</dbReference>
<feature type="compositionally biased region" description="Basic and acidic residues" evidence="3">
    <location>
        <begin position="241"/>
        <end position="256"/>
    </location>
</feature>
<evidence type="ECO:0000256" key="2">
    <source>
        <dbReference type="SAM" id="Coils"/>
    </source>
</evidence>
<feature type="compositionally biased region" description="Basic and acidic residues" evidence="3">
    <location>
        <begin position="269"/>
        <end position="278"/>
    </location>
</feature>
<dbReference type="AlphaFoldDB" id="A0AAV2JYJ5"/>
<feature type="compositionally biased region" description="Polar residues" evidence="3">
    <location>
        <begin position="226"/>
        <end position="239"/>
    </location>
</feature>
<gene>
    <name evidence="4" type="ORF">KC01_LOCUS11238</name>
</gene>
<sequence>MGYAPNGHCGIGTFAFEGVEERDMNREWDRTQPERSEQGCNGHGGFYKGFFSTEVPSKHFNPARRKNGPCVSSTSVTQSLKSNGVIVKKEEEPEKRKKDSVREQIRQVVTNLQDVLGGLKQVHVEMREVVEQIDRLTANIDLSEETAGITQGPESNSNCLDFSEDLRVVSLGNHRPQTARYVDEEHIILRTKSPSPIHKASVVKTNRIVPSVKQNGLKNGHPPQLHNGNHTGHTISAQETPHPHSLDPKVIIESRTQKPPPYPQNGRCGKVDLEKQAGERITSGGASI</sequence>
<keyword evidence="1 2" id="KW-0175">Coiled coil</keyword>
<proteinExistence type="predicted"/>
<evidence type="ECO:0000256" key="3">
    <source>
        <dbReference type="SAM" id="MobiDB-lite"/>
    </source>
</evidence>